<feature type="binding site" evidence="3">
    <location>
        <position position="145"/>
    </location>
    <ligand>
        <name>substrate</name>
    </ligand>
</feature>
<name>A0A0F5FUY0_9HYPH</name>
<feature type="domain" description="SMP-30/Gluconolactonase/LRE-like region" evidence="4">
    <location>
        <begin position="32"/>
        <end position="286"/>
    </location>
</feature>
<accession>A0A0F5FUY0</accession>
<evidence type="ECO:0000313" key="5">
    <source>
        <dbReference type="EMBL" id="KKB12623.1"/>
    </source>
</evidence>
<keyword evidence="3" id="KW-0479">Metal-binding</keyword>
<evidence type="ECO:0000256" key="2">
    <source>
        <dbReference type="PIRSR" id="PIRSR605511-1"/>
    </source>
</evidence>
<evidence type="ECO:0000259" key="4">
    <source>
        <dbReference type="Pfam" id="PF08450"/>
    </source>
</evidence>
<dbReference type="InterPro" id="IPR051262">
    <property type="entry name" value="SMP-30/CGR1_Lactonase"/>
</dbReference>
<feature type="binding site" evidence="3">
    <location>
        <position position="178"/>
    </location>
    <ligand>
        <name>a divalent metal cation</name>
        <dbReference type="ChEBI" id="CHEBI:60240"/>
    </ligand>
</feature>
<comment type="cofactor">
    <cofactor evidence="3">
        <name>Zn(2+)</name>
        <dbReference type="ChEBI" id="CHEBI:29105"/>
    </cofactor>
    <text evidence="3">Binds 1 divalent metal cation per subunit.</text>
</comment>
<gene>
    <name evidence="5" type="ORF">VE25_06850</name>
</gene>
<dbReference type="SUPFAM" id="SSF63829">
    <property type="entry name" value="Calcium-dependent phosphotriesterase"/>
    <property type="match status" value="1"/>
</dbReference>
<dbReference type="GO" id="GO:0046872">
    <property type="term" value="F:metal ion binding"/>
    <property type="evidence" value="ECO:0007669"/>
    <property type="project" value="UniProtKB-KW"/>
</dbReference>
<dbReference type="STRING" id="443610.VE25_06850"/>
<proteinExistence type="predicted"/>
<reference evidence="5 6" key="1">
    <citation type="submission" date="2015-03" db="EMBL/GenBank/DDBJ databases">
        <authorList>
            <person name="Hassan Y.I."/>
            <person name="Lepp D."/>
            <person name="Li X.-Z."/>
            <person name="Zhou T."/>
        </authorList>
    </citation>
    <scope>NUCLEOTIDE SEQUENCE [LARGE SCALE GENOMIC DNA]</scope>
    <source>
        <strain evidence="5 6">BD-c194</strain>
    </source>
</reference>
<feature type="binding site" evidence="3">
    <location>
        <position position="34"/>
    </location>
    <ligand>
        <name>a divalent metal cation</name>
        <dbReference type="ChEBI" id="CHEBI:60240"/>
    </ligand>
</feature>
<sequence length="299" mass="32842">MAETDYVVLDPRFKPLIRFSASVQRLYHGCAWAEGPVYVPAYRQLIWSDVVNDRMLRYDEMSGNVGIFRQPAQYSNGNTLDFQGRLVTCQHGTRSVTRTEFDGAITVLAATHAGKPLNSPNDVVARSDGTIWFTDPTYGIDSDYEGHKATSEQQGAHVYRVEPDGDVVAVAADFVQPNGLAFSPDESLLYVSDTGLSHQSDGPRHIRRFAVGRNNSLSGGEIFAQCTEGVFDGFRVDREGRLWASARDGIHCYDPNGALIGKILVPERTANLAFGGPKRNILYICATTSLFCVRVAVNG</sequence>
<organism evidence="5 6">
    <name type="scientific">Devosia geojensis</name>
    <dbReference type="NCBI Taxonomy" id="443610"/>
    <lineage>
        <taxon>Bacteria</taxon>
        <taxon>Pseudomonadati</taxon>
        <taxon>Pseudomonadota</taxon>
        <taxon>Alphaproteobacteria</taxon>
        <taxon>Hyphomicrobiales</taxon>
        <taxon>Devosiaceae</taxon>
        <taxon>Devosia</taxon>
    </lineage>
</organism>
<dbReference type="RefSeq" id="WP_046107832.1">
    <property type="nucleotide sequence ID" value="NZ_JZEX01000061.1"/>
</dbReference>
<feature type="binding site" evidence="3">
    <location>
        <position position="232"/>
    </location>
    <ligand>
        <name>a divalent metal cation</name>
        <dbReference type="ChEBI" id="CHEBI:60240"/>
    </ligand>
</feature>
<keyword evidence="6" id="KW-1185">Reference proteome</keyword>
<dbReference type="Proteomes" id="UP000033632">
    <property type="component" value="Unassembled WGS sequence"/>
</dbReference>
<feature type="binding site" evidence="3">
    <location>
        <position position="121"/>
    </location>
    <ligand>
        <name>substrate</name>
    </ligand>
</feature>
<protein>
    <submittedName>
        <fullName evidence="5">Gluconolactonase</fullName>
    </submittedName>
</protein>
<dbReference type="InterPro" id="IPR013658">
    <property type="entry name" value="SGL"/>
</dbReference>
<dbReference type="AlphaFoldDB" id="A0A0F5FUY0"/>
<evidence type="ECO:0000256" key="1">
    <source>
        <dbReference type="ARBA" id="ARBA00022801"/>
    </source>
</evidence>
<comment type="caution">
    <text evidence="5">The sequence shown here is derived from an EMBL/GenBank/DDBJ whole genome shotgun (WGS) entry which is preliminary data.</text>
</comment>
<dbReference type="InterPro" id="IPR005511">
    <property type="entry name" value="SMP-30"/>
</dbReference>
<evidence type="ECO:0000256" key="3">
    <source>
        <dbReference type="PIRSR" id="PIRSR605511-2"/>
    </source>
</evidence>
<dbReference type="InterPro" id="IPR011042">
    <property type="entry name" value="6-blade_b-propeller_TolB-like"/>
</dbReference>
<dbReference type="PRINTS" id="PR01790">
    <property type="entry name" value="SMP30FAMILY"/>
</dbReference>
<dbReference type="OrthoDB" id="241638at2"/>
<feature type="active site" description="Proton donor/acceptor" evidence="2">
    <location>
        <position position="232"/>
    </location>
</feature>
<dbReference type="GO" id="GO:0016787">
    <property type="term" value="F:hydrolase activity"/>
    <property type="evidence" value="ECO:0007669"/>
    <property type="project" value="UniProtKB-KW"/>
</dbReference>
<dbReference type="PANTHER" id="PTHR47572">
    <property type="entry name" value="LIPOPROTEIN-RELATED"/>
    <property type="match status" value="1"/>
</dbReference>
<keyword evidence="3" id="KW-0862">Zinc</keyword>
<dbReference type="Gene3D" id="2.120.10.30">
    <property type="entry name" value="TolB, C-terminal domain"/>
    <property type="match status" value="1"/>
</dbReference>
<dbReference type="PATRIC" id="fig|443610.3.peg.3925"/>
<keyword evidence="1" id="KW-0378">Hydrolase</keyword>
<dbReference type="PANTHER" id="PTHR47572:SF4">
    <property type="entry name" value="LACTONASE DRP35"/>
    <property type="match status" value="1"/>
</dbReference>
<evidence type="ECO:0000313" key="6">
    <source>
        <dbReference type="Proteomes" id="UP000033632"/>
    </source>
</evidence>
<dbReference type="Pfam" id="PF08450">
    <property type="entry name" value="SGL"/>
    <property type="match status" value="1"/>
</dbReference>
<dbReference type="EMBL" id="JZEX01000061">
    <property type="protein sequence ID" value="KKB12623.1"/>
    <property type="molecule type" value="Genomic_DNA"/>
</dbReference>